<proteinExistence type="predicted"/>
<dbReference type="Pfam" id="PF13692">
    <property type="entry name" value="Glyco_trans_1_4"/>
    <property type="match status" value="1"/>
</dbReference>
<gene>
    <name evidence="2" type="ORF">F7D14_18355</name>
</gene>
<dbReference type="GO" id="GO:0016757">
    <property type="term" value="F:glycosyltransferase activity"/>
    <property type="evidence" value="ECO:0007669"/>
    <property type="project" value="TreeGrafter"/>
</dbReference>
<keyword evidence="2" id="KW-0808">Transferase</keyword>
<reference evidence="2 3" key="1">
    <citation type="submission" date="2019-09" db="EMBL/GenBank/DDBJ databases">
        <title>Isolation and complete genome sequencing of Methylocystis species.</title>
        <authorList>
            <person name="Rumah B.L."/>
            <person name="Stead C.E."/>
            <person name="Stevens B.C."/>
            <person name="Minton N.P."/>
            <person name="Grosse-Honebrink A."/>
            <person name="Zhang Y."/>
        </authorList>
    </citation>
    <scope>NUCLEOTIDE SEQUENCE [LARGE SCALE GENOMIC DNA]</scope>
    <source>
        <strain evidence="2 3">BRCS2</strain>
    </source>
</reference>
<evidence type="ECO:0000313" key="2">
    <source>
        <dbReference type="EMBL" id="QGM99781.1"/>
    </source>
</evidence>
<protein>
    <submittedName>
        <fullName evidence="2">Glycosyltransferase family 4 protein</fullName>
    </submittedName>
</protein>
<feature type="domain" description="Glycosyltransferase subfamily 4-like N-terminal" evidence="1">
    <location>
        <begin position="5"/>
        <end position="180"/>
    </location>
</feature>
<keyword evidence="3" id="KW-1185">Reference proteome</keyword>
<dbReference type="Gene3D" id="3.40.50.2000">
    <property type="entry name" value="Glycogen Phosphorylase B"/>
    <property type="match status" value="2"/>
</dbReference>
<dbReference type="Proteomes" id="UP000422569">
    <property type="component" value="Chromosome"/>
</dbReference>
<dbReference type="Pfam" id="PF13439">
    <property type="entry name" value="Glyco_transf_4"/>
    <property type="match status" value="1"/>
</dbReference>
<name>A0A6B8MAJ9_9HYPH</name>
<sequence>MRAPVGGLFRHVGDLARAQAEAGCQVGLVADSLTGGACAGDSLDELSPFLALGVTRLPMRRLPHPDDLRIAWRVAALVRELSVDVVHGHGAKGGLYARLPGLVPIFPRPARPLARVYTPHGGTLHFRADALDGRVFFTAERIMGRVTDLIPFESDYARRRFIETIEPPSAFAPVVHNGVSPCEFAPVIPAPDAADFVFIGEMRVSKGVEDLLRAFASLPKNLRLALVGSGRDEGAFRAMARRLGLDGRVAFLDRMPARAALAQGRILVVPSRAESLPYIVLEAIAAKAPVVATNVGGIPEIFGAQAARLVEPGDPGALAAAMRDALETSPAARDALAAEMADFVRKGFTIQSMNEGVLRGYRAALASVRLQTVAAN</sequence>
<dbReference type="PANTHER" id="PTHR12526:SF636">
    <property type="entry name" value="BLL3647 PROTEIN"/>
    <property type="match status" value="1"/>
</dbReference>
<organism evidence="2 3">
    <name type="scientific">Methylocystis parvus</name>
    <dbReference type="NCBI Taxonomy" id="134"/>
    <lineage>
        <taxon>Bacteria</taxon>
        <taxon>Pseudomonadati</taxon>
        <taxon>Pseudomonadota</taxon>
        <taxon>Alphaproteobacteria</taxon>
        <taxon>Hyphomicrobiales</taxon>
        <taxon>Methylocystaceae</taxon>
        <taxon>Methylocystis</taxon>
    </lineage>
</organism>
<dbReference type="PANTHER" id="PTHR12526">
    <property type="entry name" value="GLYCOSYLTRANSFERASE"/>
    <property type="match status" value="1"/>
</dbReference>
<dbReference type="InterPro" id="IPR028098">
    <property type="entry name" value="Glyco_trans_4-like_N"/>
</dbReference>
<evidence type="ECO:0000313" key="3">
    <source>
        <dbReference type="Proteomes" id="UP000422569"/>
    </source>
</evidence>
<dbReference type="KEGG" id="mpar:F7D14_18355"/>
<dbReference type="AlphaFoldDB" id="A0A6B8MAJ9"/>
<accession>A0A6B8MAJ9</accession>
<dbReference type="EMBL" id="CP044331">
    <property type="protein sequence ID" value="QGM99781.1"/>
    <property type="molecule type" value="Genomic_DNA"/>
</dbReference>
<dbReference type="SUPFAM" id="SSF53756">
    <property type="entry name" value="UDP-Glycosyltransferase/glycogen phosphorylase"/>
    <property type="match status" value="1"/>
</dbReference>
<evidence type="ECO:0000259" key="1">
    <source>
        <dbReference type="Pfam" id="PF13439"/>
    </source>
</evidence>